<evidence type="ECO:0000313" key="5">
    <source>
        <dbReference type="Proteomes" id="UP000198539"/>
    </source>
</evidence>
<dbReference type="STRING" id="564137.SAMN04488238_103142"/>
<proteinExistence type="predicted"/>
<dbReference type="InterPro" id="IPR009003">
    <property type="entry name" value="Peptidase_S1_PA"/>
</dbReference>
<dbReference type="Proteomes" id="UP000198539">
    <property type="component" value="Unassembled WGS sequence"/>
</dbReference>
<keyword evidence="2 4" id="KW-0645">Protease</keyword>
<gene>
    <name evidence="4" type="ORF">SAMN04488238_103142</name>
</gene>
<dbReference type="PROSITE" id="PS50240">
    <property type="entry name" value="TRYPSIN_DOM"/>
    <property type="match status" value="1"/>
</dbReference>
<evidence type="ECO:0000313" key="4">
    <source>
        <dbReference type="EMBL" id="SDW70530.1"/>
    </source>
</evidence>
<reference evidence="4 5" key="1">
    <citation type="submission" date="2016-10" db="EMBL/GenBank/DDBJ databases">
        <authorList>
            <person name="de Groot N.N."/>
        </authorList>
    </citation>
    <scope>NUCLEOTIDE SEQUENCE [LARGE SCALE GENOMIC DNA]</scope>
    <source>
        <strain evidence="4 5">CGMCC 1.8894</strain>
    </source>
</reference>
<dbReference type="InterPro" id="IPR018114">
    <property type="entry name" value="TRYPSIN_HIS"/>
</dbReference>
<dbReference type="InterPro" id="IPR033116">
    <property type="entry name" value="TRYPSIN_SER"/>
</dbReference>
<dbReference type="GO" id="GO:0004252">
    <property type="term" value="F:serine-type endopeptidase activity"/>
    <property type="evidence" value="ECO:0007669"/>
    <property type="project" value="InterPro"/>
</dbReference>
<keyword evidence="2" id="KW-0378">Hydrolase</keyword>
<dbReference type="SMART" id="SM00020">
    <property type="entry name" value="Tryp_SPc"/>
    <property type="match status" value="1"/>
</dbReference>
<name>A0A1H2VQH3_9RHOB</name>
<accession>A0A1H2VQH3</accession>
<dbReference type="InterPro" id="IPR050966">
    <property type="entry name" value="Glutamyl_endopeptidase"/>
</dbReference>
<dbReference type="AlphaFoldDB" id="A0A1H2VQH3"/>
<organism evidence="4 5">
    <name type="scientific">Roseicitreum antarcticum</name>
    <dbReference type="NCBI Taxonomy" id="564137"/>
    <lineage>
        <taxon>Bacteria</taxon>
        <taxon>Pseudomonadati</taxon>
        <taxon>Pseudomonadota</taxon>
        <taxon>Alphaproteobacteria</taxon>
        <taxon>Rhodobacterales</taxon>
        <taxon>Paracoccaceae</taxon>
        <taxon>Roseicitreum</taxon>
    </lineage>
</organism>
<sequence length="464" mass="48115">MTFASRAHEVARLRWGSALARPVSGIAVVRRAAMAAVLASCWAGGGAGWLAGPAYGQTPDNSCQWARDGVCDEVRFGGDGACDVRTDTADCAVAAGDLMARLSRVVQARLGDDSCNYAHDLECDDIRFGGTGACTAGTDATDCRAAALGGDDSCGYAFDGECDVPGIGTGLCPTASDTADCASVAYLAGRSNACATAFNNICDEPGRGGSGSCAALSDTADCIGRDRPPSARDHFFGRDDRKLIDPVQMPWRAVGLLSGPDMDCTGTLIAERLVLTAAHCVSEGGQITLPEIFRAGAHGFEDLGQAGVVAAYVAPGFRDLDVGPGLGNGDDWAILTLDRDLGAMAGIVRPRVLGADDLAQIDAGTFRVDQAGYSWDTGAWLSGHLRCRVLTAYSDNTLSHDCDTAVGDSGSPLFHYDAAGWSLVGIDSRYTDPLPQMAAGFNSSNLAVDTRAMVQALRKFGVAD</sequence>
<dbReference type="InterPro" id="IPR043504">
    <property type="entry name" value="Peptidase_S1_PA_chymotrypsin"/>
</dbReference>
<keyword evidence="2" id="KW-0720">Serine protease</keyword>
<protein>
    <submittedName>
        <fullName evidence="4">Protease YdgD</fullName>
    </submittedName>
</protein>
<dbReference type="RefSeq" id="WP_092886553.1">
    <property type="nucleotide sequence ID" value="NZ_CP061498.1"/>
</dbReference>
<dbReference type="SUPFAM" id="SSF50494">
    <property type="entry name" value="Trypsin-like serine proteases"/>
    <property type="match status" value="1"/>
</dbReference>
<dbReference type="Gene3D" id="2.40.10.10">
    <property type="entry name" value="Trypsin-like serine proteases"/>
    <property type="match status" value="2"/>
</dbReference>
<dbReference type="EMBL" id="FNOM01000003">
    <property type="protein sequence ID" value="SDW70530.1"/>
    <property type="molecule type" value="Genomic_DNA"/>
</dbReference>
<dbReference type="PROSITE" id="PS00134">
    <property type="entry name" value="TRYPSIN_HIS"/>
    <property type="match status" value="1"/>
</dbReference>
<dbReference type="PANTHER" id="PTHR15462:SF8">
    <property type="entry name" value="SERINE PROTEASE"/>
    <property type="match status" value="1"/>
</dbReference>
<dbReference type="GO" id="GO:0006508">
    <property type="term" value="P:proteolysis"/>
    <property type="evidence" value="ECO:0007669"/>
    <property type="project" value="UniProtKB-KW"/>
</dbReference>
<evidence type="ECO:0000256" key="2">
    <source>
        <dbReference type="RuleBase" id="RU363034"/>
    </source>
</evidence>
<evidence type="ECO:0000256" key="1">
    <source>
        <dbReference type="ARBA" id="ARBA00022729"/>
    </source>
</evidence>
<keyword evidence="5" id="KW-1185">Reference proteome</keyword>
<dbReference type="OrthoDB" id="7426809at2"/>
<keyword evidence="1" id="KW-0732">Signal</keyword>
<dbReference type="PROSITE" id="PS00135">
    <property type="entry name" value="TRYPSIN_SER"/>
    <property type="match status" value="1"/>
</dbReference>
<dbReference type="InterPro" id="IPR001254">
    <property type="entry name" value="Trypsin_dom"/>
</dbReference>
<dbReference type="PANTHER" id="PTHR15462">
    <property type="entry name" value="SERINE PROTEASE"/>
    <property type="match status" value="1"/>
</dbReference>
<evidence type="ECO:0000259" key="3">
    <source>
        <dbReference type="PROSITE" id="PS50240"/>
    </source>
</evidence>
<feature type="domain" description="Peptidase S1" evidence="3">
    <location>
        <begin position="235"/>
        <end position="431"/>
    </location>
</feature>
<dbReference type="Pfam" id="PF00089">
    <property type="entry name" value="Trypsin"/>
    <property type="match status" value="1"/>
</dbReference>